<evidence type="ECO:0000256" key="1">
    <source>
        <dbReference type="PROSITE-ProRule" id="PRU00339"/>
    </source>
</evidence>
<dbReference type="PROSITE" id="PS50005">
    <property type="entry name" value="TPR"/>
    <property type="match status" value="1"/>
</dbReference>
<evidence type="ECO:0000313" key="3">
    <source>
        <dbReference type="Proteomes" id="UP000051658"/>
    </source>
</evidence>
<dbReference type="InterPro" id="IPR019734">
    <property type="entry name" value="TPR_rpt"/>
</dbReference>
<dbReference type="SMART" id="SM00028">
    <property type="entry name" value="TPR"/>
    <property type="match status" value="1"/>
</dbReference>
<dbReference type="Gene3D" id="1.25.40.10">
    <property type="entry name" value="Tetratricopeptide repeat domain"/>
    <property type="match status" value="1"/>
</dbReference>
<dbReference type="eggNOG" id="COG0457">
    <property type="taxonomic scope" value="Bacteria"/>
</dbReference>
<dbReference type="GO" id="GO:0016787">
    <property type="term" value="F:hydrolase activity"/>
    <property type="evidence" value="ECO:0007669"/>
    <property type="project" value="UniProtKB-KW"/>
</dbReference>
<accession>A0A0R2HUY7</accession>
<dbReference type="PATRIC" id="fig|1449336.4.peg.1410"/>
<reference evidence="2 3" key="1">
    <citation type="journal article" date="2015" name="Genome Announc.">
        <title>Expanding the biotechnology potential of lactobacilli through comparative genomics of 213 strains and associated genera.</title>
        <authorList>
            <person name="Sun Z."/>
            <person name="Harris H.M."/>
            <person name="McCann A."/>
            <person name="Guo C."/>
            <person name="Argimon S."/>
            <person name="Zhang W."/>
            <person name="Yang X."/>
            <person name="Jeffery I.B."/>
            <person name="Cooney J.C."/>
            <person name="Kagawa T.F."/>
            <person name="Liu W."/>
            <person name="Song Y."/>
            <person name="Salvetti E."/>
            <person name="Wrobel A."/>
            <person name="Rasinkangas P."/>
            <person name="Parkhill J."/>
            <person name="Rea M.C."/>
            <person name="O'Sullivan O."/>
            <person name="Ritari J."/>
            <person name="Douillard F.P."/>
            <person name="Paul Ross R."/>
            <person name="Yang R."/>
            <person name="Briner A.E."/>
            <person name="Felis G.E."/>
            <person name="de Vos W.M."/>
            <person name="Barrangou R."/>
            <person name="Klaenhammer T.R."/>
            <person name="Caufield P.W."/>
            <person name="Cui Y."/>
            <person name="Zhang H."/>
            <person name="O'Toole P.W."/>
        </authorList>
    </citation>
    <scope>NUCLEOTIDE SEQUENCE [LARGE SCALE GENOMIC DNA]</scope>
    <source>
        <strain evidence="2 3">DSM 20623</strain>
    </source>
</reference>
<keyword evidence="1" id="KW-0802">TPR repeat</keyword>
<name>A0A0R2HUY7_CARDV</name>
<sequence length="323" mass="38026">MVVNKMGEKIDFPKNYDLYLKKAMSYFKIGNMEEAIPYFAKAYQLKKEDKINTFYTTALYQIGSYQEAKEIAEEKLTFYQTEEKLYAFYTSILIKAHYFEEATNIITKEQHKIGKPKNLEVWETLAKNCLEEGENKRLQEEKKHKLILKQSFSIGDKAYSEQAALMQELKLVPKDIYIQAAKIMLSNPFVNGLIKATLIEGLIAKECSEIIKITWFDEERQIIPTHLKPLEENQTVETVKKIIEEQVAIHNPSLFQLINEEVNLHVILLYPFIEEVITIPSIWVKLYQQKYDMEKTIIIEESVEQKKMVEWMNRLNQQLSELF</sequence>
<protein>
    <submittedName>
        <fullName evidence="2">Hydrolase</fullName>
    </submittedName>
</protein>
<dbReference type="AlphaFoldDB" id="A0A0R2HUY7"/>
<organism evidence="2 3">
    <name type="scientific">Carnobacterium divergens DSM 20623</name>
    <dbReference type="NCBI Taxonomy" id="1449336"/>
    <lineage>
        <taxon>Bacteria</taxon>
        <taxon>Bacillati</taxon>
        <taxon>Bacillota</taxon>
        <taxon>Bacilli</taxon>
        <taxon>Lactobacillales</taxon>
        <taxon>Carnobacteriaceae</taxon>
        <taxon>Carnobacterium</taxon>
    </lineage>
</organism>
<dbReference type="Proteomes" id="UP000051658">
    <property type="component" value="Unassembled WGS sequence"/>
</dbReference>
<dbReference type="EMBL" id="JQBS01000032">
    <property type="protein sequence ID" value="KRN56267.1"/>
    <property type="molecule type" value="Genomic_DNA"/>
</dbReference>
<proteinExistence type="predicted"/>
<dbReference type="SUPFAM" id="SSF48452">
    <property type="entry name" value="TPR-like"/>
    <property type="match status" value="1"/>
</dbReference>
<evidence type="ECO:0000313" key="2">
    <source>
        <dbReference type="EMBL" id="KRN56267.1"/>
    </source>
</evidence>
<keyword evidence="3" id="KW-1185">Reference proteome</keyword>
<comment type="caution">
    <text evidence="2">The sequence shown here is derived from an EMBL/GenBank/DDBJ whole genome shotgun (WGS) entry which is preliminary data.</text>
</comment>
<gene>
    <name evidence="2" type="ORF">IV74_GL001380</name>
</gene>
<keyword evidence="2" id="KW-0378">Hydrolase</keyword>
<dbReference type="InterPro" id="IPR011990">
    <property type="entry name" value="TPR-like_helical_dom_sf"/>
</dbReference>
<feature type="repeat" description="TPR" evidence="1">
    <location>
        <begin position="16"/>
        <end position="49"/>
    </location>
</feature>